<dbReference type="GO" id="GO:0044781">
    <property type="term" value="P:bacterial-type flagellum organization"/>
    <property type="evidence" value="ECO:0007669"/>
    <property type="project" value="UniProtKB-UniRule"/>
</dbReference>
<dbReference type="Pfam" id="PF04347">
    <property type="entry name" value="FliO"/>
    <property type="match status" value="1"/>
</dbReference>
<dbReference type="AlphaFoldDB" id="A0AAU7NU74"/>
<sequence>MLTRLLALFCVLGFASVALAENKDLPLKPSAKTLSYNDALNWSFSLLLVLALFFLFIWLIRKSGQWSGAGRSNLTVLAGLSLGMREKVVLIKVGDKQLLLGVTPGKIDKLMELEGEERLFQEPADGGAFAHKLLQAMKGKSGE</sequence>
<evidence type="ECO:0000256" key="5">
    <source>
        <dbReference type="ARBA" id="ARBA00023143"/>
    </source>
</evidence>
<evidence type="ECO:0000256" key="2">
    <source>
        <dbReference type="ARBA" id="ARBA00022692"/>
    </source>
</evidence>
<gene>
    <name evidence="9" type="primary">fliO</name>
    <name evidence="9" type="ORF">Q9L42_019785</name>
</gene>
<keyword evidence="4 7" id="KW-0472">Membrane</keyword>
<dbReference type="EMBL" id="CP157743">
    <property type="protein sequence ID" value="XBS20554.1"/>
    <property type="molecule type" value="Genomic_DNA"/>
</dbReference>
<keyword evidence="10" id="KW-1185">Reference proteome</keyword>
<evidence type="ECO:0000256" key="3">
    <source>
        <dbReference type="ARBA" id="ARBA00022989"/>
    </source>
</evidence>
<evidence type="ECO:0000256" key="6">
    <source>
        <dbReference type="ARBA" id="ARBA00037937"/>
    </source>
</evidence>
<evidence type="ECO:0000256" key="4">
    <source>
        <dbReference type="ARBA" id="ARBA00023136"/>
    </source>
</evidence>
<feature type="chain" id="PRO_5043941450" description="Flagellar protein" evidence="8">
    <location>
        <begin position="21"/>
        <end position="143"/>
    </location>
</feature>
<evidence type="ECO:0000256" key="8">
    <source>
        <dbReference type="SAM" id="SignalP"/>
    </source>
</evidence>
<dbReference type="PANTHER" id="PTHR38766">
    <property type="entry name" value="FLAGELLAR PROTEIN FLIO"/>
    <property type="match status" value="1"/>
</dbReference>
<keyword evidence="8" id="KW-0732">Signal</keyword>
<comment type="similarity">
    <text evidence="6 7">Belongs to the FliO/MopB family.</text>
</comment>
<keyword evidence="9" id="KW-0966">Cell projection</keyword>
<evidence type="ECO:0000256" key="7">
    <source>
        <dbReference type="RuleBase" id="RU362064"/>
    </source>
</evidence>
<comment type="subcellular location">
    <subcellularLocation>
        <location evidence="7">Cell membrane</location>
    </subcellularLocation>
    <subcellularLocation>
        <location evidence="7">Bacterial flagellum basal body</location>
    </subcellularLocation>
</comment>
<evidence type="ECO:0000313" key="9">
    <source>
        <dbReference type="EMBL" id="XBS20554.1"/>
    </source>
</evidence>
<name>A0AAU7NU74_9GAMM</name>
<keyword evidence="9" id="KW-0282">Flagellum</keyword>
<feature type="signal peptide" evidence="8">
    <location>
        <begin position="1"/>
        <end position="20"/>
    </location>
</feature>
<dbReference type="GO" id="GO:0005886">
    <property type="term" value="C:plasma membrane"/>
    <property type="evidence" value="ECO:0007669"/>
    <property type="project" value="UniProtKB-SubCell"/>
</dbReference>
<reference evidence="9 10" key="1">
    <citation type="journal article" date="2024" name="Microbiology">
        <title>Methylomarinum rosea sp. nov., a novel halophilic methanotrophic bacterium from the hypersaline Lake Elton.</title>
        <authorList>
            <person name="Suleimanov R.Z."/>
            <person name="Oshkin I.Y."/>
            <person name="Danilova O.V."/>
            <person name="Suzina N.E."/>
            <person name="Dedysh S.N."/>
        </authorList>
    </citation>
    <scope>NUCLEOTIDE SEQUENCE [LARGE SCALE GENOMIC DNA]</scope>
    <source>
        <strain evidence="9 10">Ch1-1</strain>
    </source>
</reference>
<dbReference type="GO" id="GO:0009425">
    <property type="term" value="C:bacterial-type flagellum basal body"/>
    <property type="evidence" value="ECO:0007669"/>
    <property type="project" value="UniProtKB-SubCell"/>
</dbReference>
<dbReference type="KEGG" id="mech:Q9L42_019785"/>
<dbReference type="NCBIfam" id="TIGR03500">
    <property type="entry name" value="FliO_TIGR"/>
    <property type="match status" value="1"/>
</dbReference>
<feature type="transmembrane region" description="Helical" evidence="7">
    <location>
        <begin position="39"/>
        <end position="60"/>
    </location>
</feature>
<dbReference type="RefSeq" id="WP_305906667.1">
    <property type="nucleotide sequence ID" value="NZ_CP157743.1"/>
</dbReference>
<keyword evidence="9" id="KW-0969">Cilium</keyword>
<keyword evidence="2 7" id="KW-0812">Transmembrane</keyword>
<dbReference type="InterPro" id="IPR022781">
    <property type="entry name" value="Flagellar_biosynth_FliO"/>
</dbReference>
<dbReference type="InterPro" id="IPR052205">
    <property type="entry name" value="FliO/MopB"/>
</dbReference>
<proteinExistence type="inferred from homology"/>
<keyword evidence="3 7" id="KW-1133">Transmembrane helix</keyword>
<dbReference type="Proteomes" id="UP001225378">
    <property type="component" value="Chromosome"/>
</dbReference>
<keyword evidence="1 7" id="KW-1003">Cell membrane</keyword>
<dbReference type="PANTHER" id="PTHR38766:SF1">
    <property type="entry name" value="FLAGELLAR PROTEIN FLIO"/>
    <property type="match status" value="1"/>
</dbReference>
<evidence type="ECO:0000313" key="10">
    <source>
        <dbReference type="Proteomes" id="UP001225378"/>
    </source>
</evidence>
<protein>
    <recommendedName>
        <fullName evidence="7">Flagellar protein</fullName>
    </recommendedName>
</protein>
<keyword evidence="5 7" id="KW-0975">Bacterial flagellum</keyword>
<accession>A0AAU7NU74</accession>
<organism evidence="9 10">
    <name type="scientific">Methylomarinum roseum</name>
    <dbReference type="NCBI Taxonomy" id="3067653"/>
    <lineage>
        <taxon>Bacteria</taxon>
        <taxon>Pseudomonadati</taxon>
        <taxon>Pseudomonadota</taxon>
        <taxon>Gammaproteobacteria</taxon>
        <taxon>Methylococcales</taxon>
        <taxon>Methylococcaceae</taxon>
        <taxon>Methylomarinum</taxon>
    </lineage>
</organism>
<evidence type="ECO:0000256" key="1">
    <source>
        <dbReference type="ARBA" id="ARBA00022475"/>
    </source>
</evidence>